<sequence>MKKPETKLLLDALLYEEGHPRRTQHILKVYALAKLLGECSGLGEEERQILQAAAILHDIPIKYCKERYKGDACQANQQKEAPGLVRDFLQQAGYPPDYLPRVLELVVNHHCYTGPHSQLLQLLIEADLIVNAYEEPLSEEERVYVRSLFHSDAGKELFLLQDQRKT</sequence>
<dbReference type="Pfam" id="PF01966">
    <property type="entry name" value="HD"/>
    <property type="match status" value="1"/>
</dbReference>
<dbReference type="RefSeq" id="WP_172749737.1">
    <property type="nucleotide sequence ID" value="NZ_JAKNHQ010000011.1"/>
</dbReference>
<proteinExistence type="predicted"/>
<gene>
    <name evidence="2" type="ORF">L0P57_09320</name>
</gene>
<feature type="domain" description="HD" evidence="1">
    <location>
        <begin position="24"/>
        <end position="127"/>
    </location>
</feature>
<evidence type="ECO:0000313" key="2">
    <source>
        <dbReference type="EMBL" id="MCG4611128.1"/>
    </source>
</evidence>
<dbReference type="CDD" id="cd00077">
    <property type="entry name" value="HDc"/>
    <property type="match status" value="1"/>
</dbReference>
<accession>A0ABS9MJY7</accession>
<comment type="caution">
    <text evidence="2">The sequence shown here is derived from an EMBL/GenBank/DDBJ whole genome shotgun (WGS) entry which is preliminary data.</text>
</comment>
<reference evidence="2 3" key="1">
    <citation type="submission" date="2022-01" db="EMBL/GenBank/DDBJ databases">
        <title>Collection of gut derived symbiotic bacterial strains cultured from healthy donors.</title>
        <authorList>
            <person name="Lin H."/>
            <person name="Kohout C."/>
            <person name="Waligurski E."/>
            <person name="Pamer E.G."/>
        </authorList>
    </citation>
    <scope>NUCLEOTIDE SEQUENCE [LARGE SCALE GENOMIC DNA]</scope>
    <source>
        <strain evidence="2 3">DFI.7.58</strain>
    </source>
</reference>
<dbReference type="Proteomes" id="UP001298681">
    <property type="component" value="Unassembled WGS sequence"/>
</dbReference>
<dbReference type="Gene3D" id="1.10.3210.10">
    <property type="entry name" value="Hypothetical protein af1432"/>
    <property type="match status" value="1"/>
</dbReference>
<keyword evidence="3" id="KW-1185">Reference proteome</keyword>
<evidence type="ECO:0000313" key="3">
    <source>
        <dbReference type="Proteomes" id="UP001298681"/>
    </source>
</evidence>
<protein>
    <submittedName>
        <fullName evidence="2">HD domain-containing protein</fullName>
    </submittedName>
</protein>
<dbReference type="InterPro" id="IPR003607">
    <property type="entry name" value="HD/PDEase_dom"/>
</dbReference>
<name>A0ABS9MJY7_9FIRM</name>
<dbReference type="EMBL" id="JAKNHQ010000011">
    <property type="protein sequence ID" value="MCG4611128.1"/>
    <property type="molecule type" value="Genomic_DNA"/>
</dbReference>
<organism evidence="2 3">
    <name type="scientific">Anaeromassilibacillus senegalensis</name>
    <dbReference type="NCBI Taxonomy" id="1673717"/>
    <lineage>
        <taxon>Bacteria</taxon>
        <taxon>Bacillati</taxon>
        <taxon>Bacillota</taxon>
        <taxon>Clostridia</taxon>
        <taxon>Eubacteriales</taxon>
        <taxon>Acutalibacteraceae</taxon>
        <taxon>Anaeromassilibacillus</taxon>
    </lineage>
</organism>
<evidence type="ECO:0000259" key="1">
    <source>
        <dbReference type="Pfam" id="PF01966"/>
    </source>
</evidence>
<dbReference type="SUPFAM" id="SSF109604">
    <property type="entry name" value="HD-domain/PDEase-like"/>
    <property type="match status" value="1"/>
</dbReference>
<dbReference type="InterPro" id="IPR006674">
    <property type="entry name" value="HD_domain"/>
</dbReference>